<proteinExistence type="inferred from homology"/>
<name>A0ABW4MNY8_9BACI</name>
<dbReference type="Gene3D" id="3.40.50.1980">
    <property type="entry name" value="Nitrogenase molybdenum iron protein domain"/>
    <property type="match status" value="3"/>
</dbReference>
<accession>A0ABW4MNY8</accession>
<evidence type="ECO:0000256" key="3">
    <source>
        <dbReference type="RuleBase" id="RU003512"/>
    </source>
</evidence>
<keyword evidence="2" id="KW-0732">Signal</keyword>
<feature type="compositionally biased region" description="Basic and acidic residues" evidence="4">
    <location>
        <begin position="176"/>
        <end position="185"/>
    </location>
</feature>
<comment type="similarity">
    <text evidence="3">Belongs to the bacterial solute-binding protein 9 family.</text>
</comment>
<keyword evidence="1 3" id="KW-0813">Transport</keyword>
<feature type="region of interest" description="Disordered" evidence="4">
    <location>
        <begin position="131"/>
        <end position="185"/>
    </location>
</feature>
<dbReference type="PANTHER" id="PTHR42953:SF8">
    <property type="entry name" value="ZINT DOMAIN-CONTAINING PROTEIN"/>
    <property type="match status" value="1"/>
</dbReference>
<dbReference type="PROSITE" id="PS51257">
    <property type="entry name" value="PROKAR_LIPOPROTEIN"/>
    <property type="match status" value="1"/>
</dbReference>
<dbReference type="RefSeq" id="WP_388038132.1">
    <property type="nucleotide sequence ID" value="NZ_JBHUEK010000017.1"/>
</dbReference>
<reference evidence="6" key="1">
    <citation type="journal article" date="2019" name="Int. J. Syst. Evol. Microbiol.">
        <title>The Global Catalogue of Microorganisms (GCM) 10K type strain sequencing project: providing services to taxonomists for standard genome sequencing and annotation.</title>
        <authorList>
            <consortium name="The Broad Institute Genomics Platform"/>
            <consortium name="The Broad Institute Genome Sequencing Center for Infectious Disease"/>
            <person name="Wu L."/>
            <person name="Ma J."/>
        </authorList>
    </citation>
    <scope>NUCLEOTIDE SEQUENCE [LARGE SCALE GENOMIC DNA]</scope>
    <source>
        <strain evidence="6">CCUG 15531</strain>
    </source>
</reference>
<dbReference type="EMBL" id="JBHUEK010000017">
    <property type="protein sequence ID" value="MFD1779216.1"/>
    <property type="molecule type" value="Genomic_DNA"/>
</dbReference>
<feature type="compositionally biased region" description="Basic and acidic residues" evidence="4">
    <location>
        <begin position="133"/>
        <end position="169"/>
    </location>
</feature>
<gene>
    <name evidence="5" type="ORF">ACFSFW_11105</name>
</gene>
<dbReference type="InterPro" id="IPR050492">
    <property type="entry name" value="Bact_metal-bind_prot9"/>
</dbReference>
<dbReference type="Proteomes" id="UP001597227">
    <property type="component" value="Unassembled WGS sequence"/>
</dbReference>
<evidence type="ECO:0000256" key="1">
    <source>
        <dbReference type="ARBA" id="ARBA00022448"/>
    </source>
</evidence>
<evidence type="ECO:0000256" key="4">
    <source>
        <dbReference type="SAM" id="MobiDB-lite"/>
    </source>
</evidence>
<keyword evidence="6" id="KW-1185">Reference proteome</keyword>
<evidence type="ECO:0000313" key="5">
    <source>
        <dbReference type="EMBL" id="MFD1779216.1"/>
    </source>
</evidence>
<dbReference type="PANTHER" id="PTHR42953">
    <property type="entry name" value="HIGH-AFFINITY ZINC UPTAKE SYSTEM PROTEIN ZNUA-RELATED"/>
    <property type="match status" value="1"/>
</dbReference>
<dbReference type="SUPFAM" id="SSF53807">
    <property type="entry name" value="Helical backbone' metal receptor"/>
    <property type="match status" value="1"/>
</dbReference>
<sequence>MKIKHIIAFFVLLATTLLFGCVSENKTSTSEAKNTPTPSDRLKIYTTVFPLQDFTEKIGGEHVEVVSVFPTGADAHTFEPTTKTMVGIAEADALIYVGAGVEGFIDAAIKTLQNEKVQLVKATGDMELASAQGEHEEHLDEDITKTEQDPHQSDSNIKESHSHDEHEGQVDSESGTEDHHHHGDVDPHVWLDPLLAVELAEHILHTLEELKPEAKKDFEKNFDELVKNLHALDQEFMDVVNESSRKEIVVSHAAYGYWESRYGIKQISVSGLSPTNEPTQKDLTHIINLAKEHNIKFVLFEQNLTSKVSEMVKKEINAEALTLHNLESATEEDIKNSADYFSIMRQNLETLKKALH</sequence>
<evidence type="ECO:0000256" key="2">
    <source>
        <dbReference type="ARBA" id="ARBA00022729"/>
    </source>
</evidence>
<dbReference type="InterPro" id="IPR006127">
    <property type="entry name" value="ZnuA-like"/>
</dbReference>
<evidence type="ECO:0000313" key="6">
    <source>
        <dbReference type="Proteomes" id="UP001597227"/>
    </source>
</evidence>
<dbReference type="Pfam" id="PF01297">
    <property type="entry name" value="ZnuA"/>
    <property type="match status" value="1"/>
</dbReference>
<dbReference type="PRINTS" id="PR00690">
    <property type="entry name" value="ADHESNFAMILY"/>
</dbReference>
<comment type="caution">
    <text evidence="5">The sequence shown here is derived from an EMBL/GenBank/DDBJ whole genome shotgun (WGS) entry which is preliminary data.</text>
</comment>
<protein>
    <submittedName>
        <fullName evidence="5">Metal ABC transporter solute-binding protein, Zn/Mn family</fullName>
    </submittedName>
</protein>
<organism evidence="5 6">
    <name type="scientific">Fredinandcohnia salidurans</name>
    <dbReference type="NCBI Taxonomy" id="2595041"/>
    <lineage>
        <taxon>Bacteria</taxon>
        <taxon>Bacillati</taxon>
        <taxon>Bacillota</taxon>
        <taxon>Bacilli</taxon>
        <taxon>Bacillales</taxon>
        <taxon>Bacillaceae</taxon>
        <taxon>Fredinandcohnia</taxon>
    </lineage>
</organism>
<dbReference type="InterPro" id="IPR006128">
    <property type="entry name" value="Lipoprotein_PsaA-like"/>
</dbReference>